<reference evidence="1 2" key="1">
    <citation type="journal article" date="2010" name="Science">
        <title>Genomic comparison of the ants Camponotus floridanus and Harpegnathos saltator.</title>
        <authorList>
            <person name="Bonasio R."/>
            <person name="Zhang G."/>
            <person name="Ye C."/>
            <person name="Mutti N.S."/>
            <person name="Fang X."/>
            <person name="Qin N."/>
            <person name="Donahue G."/>
            <person name="Yang P."/>
            <person name="Li Q."/>
            <person name="Li C."/>
            <person name="Zhang P."/>
            <person name="Huang Z."/>
            <person name="Berger S.L."/>
            <person name="Reinberg D."/>
            <person name="Wang J."/>
            <person name="Liebig J."/>
        </authorList>
    </citation>
    <scope>NUCLEOTIDE SEQUENCE [LARGE SCALE GENOMIC DNA]</scope>
    <source>
        <strain evidence="1 2">R22 G/1</strain>
    </source>
</reference>
<organism evidence="2">
    <name type="scientific">Harpegnathos saltator</name>
    <name type="common">Jerdon's jumping ant</name>
    <dbReference type="NCBI Taxonomy" id="610380"/>
    <lineage>
        <taxon>Eukaryota</taxon>
        <taxon>Metazoa</taxon>
        <taxon>Ecdysozoa</taxon>
        <taxon>Arthropoda</taxon>
        <taxon>Hexapoda</taxon>
        <taxon>Insecta</taxon>
        <taxon>Pterygota</taxon>
        <taxon>Neoptera</taxon>
        <taxon>Endopterygota</taxon>
        <taxon>Hymenoptera</taxon>
        <taxon>Apocrita</taxon>
        <taxon>Aculeata</taxon>
        <taxon>Formicoidea</taxon>
        <taxon>Formicidae</taxon>
        <taxon>Ponerinae</taxon>
        <taxon>Ponerini</taxon>
        <taxon>Harpegnathos</taxon>
    </lineage>
</organism>
<dbReference type="PANTHER" id="PTHR47501:SF5">
    <property type="entry name" value="HAT C-TERMINAL DIMERISATION DOMAIN-CONTAINING PROTEIN"/>
    <property type="match status" value="1"/>
</dbReference>
<proteinExistence type="predicted"/>
<dbReference type="PANTHER" id="PTHR47501">
    <property type="entry name" value="TRANSPOSASE-RELATED"/>
    <property type="match status" value="1"/>
</dbReference>
<dbReference type="EMBL" id="GL451145">
    <property type="protein sequence ID" value="EFN79908.1"/>
    <property type="molecule type" value="Genomic_DNA"/>
</dbReference>
<dbReference type="InParanoid" id="E2BWM2"/>
<sequence>LFNTASAFSLVEHKVFIEFCEITIHQTPMTRKTLMMHLDKTFEKMKIEMFEELKKEEWVCVMADCWTAFRRSYLDITIHWLDHDTLERKSKGLACCRLEGKHTYEILAKTVELILIEFN</sequence>
<evidence type="ECO:0000313" key="1">
    <source>
        <dbReference type="EMBL" id="EFN79908.1"/>
    </source>
</evidence>
<feature type="non-terminal residue" evidence="1">
    <location>
        <position position="119"/>
    </location>
</feature>
<evidence type="ECO:0000313" key="2">
    <source>
        <dbReference type="Proteomes" id="UP000008237"/>
    </source>
</evidence>
<protein>
    <submittedName>
        <fullName evidence="1">Putative AC9 transposase</fullName>
    </submittedName>
</protein>
<keyword evidence="2" id="KW-1185">Reference proteome</keyword>
<dbReference type="Proteomes" id="UP000008237">
    <property type="component" value="Unassembled WGS sequence"/>
</dbReference>
<gene>
    <name evidence="1" type="ORF">EAI_10207</name>
</gene>
<name>E2BWM2_HARSA</name>
<dbReference type="OMA" id="FAIHWIN"/>
<accession>E2BWM2</accession>
<feature type="non-terminal residue" evidence="1">
    <location>
        <position position="1"/>
    </location>
</feature>
<dbReference type="AlphaFoldDB" id="E2BWM2"/>